<evidence type="ECO:0000256" key="4">
    <source>
        <dbReference type="ARBA" id="ARBA00022679"/>
    </source>
</evidence>
<proteinExistence type="inferred from homology"/>
<dbReference type="PANTHER" id="PTHR10462:SF55">
    <property type="entry name" value="HISTO-BLOOD GROUP ABO SYSTEM TRANSFERASE 1"/>
    <property type="match status" value="1"/>
</dbReference>
<dbReference type="InterPro" id="IPR029044">
    <property type="entry name" value="Nucleotide-diphossugar_trans"/>
</dbReference>
<keyword evidence="11" id="KW-0464">Manganese</keyword>
<dbReference type="Ensembl" id="ENSLCNT00005037195.1">
    <property type="protein sequence ID" value="ENSLCNP00005033322.1"/>
    <property type="gene ID" value="ENSLCNG00005021657.1"/>
</dbReference>
<feature type="binding site" evidence="10">
    <location>
        <position position="156"/>
    </location>
    <ligand>
        <name>UDP-N-acetyl-alpha-D-galactosamine</name>
        <dbReference type="ChEBI" id="CHEBI:67138"/>
    </ligand>
</feature>
<keyword evidence="5" id="KW-0812">Transmembrane</keyword>
<keyword evidence="11" id="KW-0479">Metal-binding</keyword>
<evidence type="ECO:0000256" key="9">
    <source>
        <dbReference type="PIRSR" id="PIRSR605076-1"/>
    </source>
</evidence>
<keyword evidence="8" id="KW-0472">Membrane</keyword>
<protein>
    <submittedName>
        <fullName evidence="13">ABO, alpha 1-3-N-acetylgalactosaminyltransferase and alpha 1-3-galactosyltransferase</fullName>
    </submittedName>
</protein>
<evidence type="ECO:0000256" key="7">
    <source>
        <dbReference type="ARBA" id="ARBA00022989"/>
    </source>
</evidence>
<keyword evidence="14" id="KW-1185">Reference proteome</keyword>
<evidence type="ECO:0000256" key="2">
    <source>
        <dbReference type="ARBA" id="ARBA00010413"/>
    </source>
</evidence>
<comment type="subcellular location">
    <subcellularLocation>
        <location evidence="1">Membrane</location>
        <topology evidence="1">Single-pass type II membrane protein</topology>
    </subcellularLocation>
</comment>
<accession>A0A667I2A7</accession>
<evidence type="ECO:0000256" key="6">
    <source>
        <dbReference type="ARBA" id="ARBA00022968"/>
    </source>
</evidence>
<dbReference type="GO" id="GO:0016020">
    <property type="term" value="C:membrane"/>
    <property type="evidence" value="ECO:0007669"/>
    <property type="project" value="UniProtKB-SubCell"/>
</dbReference>
<reference evidence="13" key="2">
    <citation type="submission" date="2025-09" db="UniProtKB">
        <authorList>
            <consortium name="Ensembl"/>
        </authorList>
    </citation>
    <scope>IDENTIFICATION</scope>
</reference>
<organism evidence="13 14">
    <name type="scientific">Lynx canadensis</name>
    <name type="common">Canada lynx</name>
    <name type="synonym">Felis canadensis</name>
    <dbReference type="NCBI Taxonomy" id="61383"/>
    <lineage>
        <taxon>Eukaryota</taxon>
        <taxon>Metazoa</taxon>
        <taxon>Chordata</taxon>
        <taxon>Craniata</taxon>
        <taxon>Vertebrata</taxon>
        <taxon>Euteleostomi</taxon>
        <taxon>Mammalia</taxon>
        <taxon>Eutheria</taxon>
        <taxon>Laurasiatheria</taxon>
        <taxon>Carnivora</taxon>
        <taxon>Feliformia</taxon>
        <taxon>Felidae</taxon>
        <taxon>Felinae</taxon>
        <taxon>Lynx</taxon>
    </lineage>
</organism>
<dbReference type="SUPFAM" id="SSF53448">
    <property type="entry name" value="Nucleotide-diphospho-sugar transferases"/>
    <property type="match status" value="1"/>
</dbReference>
<feature type="binding site" evidence="10">
    <location>
        <position position="275"/>
    </location>
    <ligand>
        <name>an alpha-L-fucosyl-(1-&gt;2)-beta-D-galactosyl derivative</name>
        <dbReference type="ChEBI" id="CHEBI:140327"/>
    </ligand>
</feature>
<dbReference type="GO" id="GO:0016758">
    <property type="term" value="F:hexosyltransferase activity"/>
    <property type="evidence" value="ECO:0007669"/>
    <property type="project" value="InterPro"/>
</dbReference>
<reference evidence="13" key="1">
    <citation type="submission" date="2025-08" db="UniProtKB">
        <authorList>
            <consortium name="Ensembl"/>
        </authorList>
    </citation>
    <scope>IDENTIFICATION</scope>
</reference>
<dbReference type="GO" id="GO:0005794">
    <property type="term" value="C:Golgi apparatus"/>
    <property type="evidence" value="ECO:0007669"/>
    <property type="project" value="TreeGrafter"/>
</dbReference>
<evidence type="ECO:0000256" key="11">
    <source>
        <dbReference type="PIRSR" id="PIRSR605076-3"/>
    </source>
</evidence>
<feature type="region of interest" description="Disordered" evidence="12">
    <location>
        <begin position="34"/>
        <end position="70"/>
    </location>
</feature>
<dbReference type="InterPro" id="IPR005076">
    <property type="entry name" value="Glyco_trans_6"/>
</dbReference>
<dbReference type="GO" id="GO:0046872">
    <property type="term" value="F:metal ion binding"/>
    <property type="evidence" value="ECO:0007669"/>
    <property type="project" value="UniProtKB-KW"/>
</dbReference>
<comment type="similarity">
    <text evidence="2">Belongs to the glycosyltransferase 6 family.</text>
</comment>
<evidence type="ECO:0000256" key="5">
    <source>
        <dbReference type="ARBA" id="ARBA00022692"/>
    </source>
</evidence>
<evidence type="ECO:0000256" key="3">
    <source>
        <dbReference type="ARBA" id="ARBA00022676"/>
    </source>
</evidence>
<name>A0A667I2A7_LYNCA</name>
<dbReference type="Proteomes" id="UP000472241">
    <property type="component" value="Unplaced"/>
</dbReference>
<feature type="binding site" evidence="10">
    <location>
        <position position="333"/>
    </location>
    <ligand>
        <name>an alpha-L-fucosyl-(1-&gt;2)-beta-D-galactosyl derivative</name>
        <dbReference type="ChEBI" id="CHEBI:140327"/>
    </ligand>
</feature>
<evidence type="ECO:0000256" key="8">
    <source>
        <dbReference type="ARBA" id="ARBA00023136"/>
    </source>
</evidence>
<feature type="binding site" evidence="11">
    <location>
        <position position="241"/>
    </location>
    <ligand>
        <name>Mn(2+)</name>
        <dbReference type="ChEBI" id="CHEBI:29035"/>
    </ligand>
</feature>
<feature type="binding site" evidence="10">
    <location>
        <begin position="241"/>
        <end position="243"/>
    </location>
    <ligand>
        <name>UDP-N-acetyl-alpha-D-galactosamine</name>
        <dbReference type="ChEBI" id="CHEBI:67138"/>
    </ligand>
</feature>
<dbReference type="AlphaFoldDB" id="A0A667I2A7"/>
<feature type="binding site" evidence="10">
    <location>
        <position position="356"/>
    </location>
    <ligand>
        <name>an alpha-L-fucosyl-(1-&gt;2)-beta-D-galactosyl derivative</name>
        <dbReference type="ChEBI" id="CHEBI:140327"/>
    </ligand>
</feature>
<keyword evidence="3" id="KW-0328">Glycosyltransferase</keyword>
<sequence length="383" mass="43556">MVQMTSRSGDGARRALVGPHVHFLRSQRPKGNVFRLIPGRRQMGESRSSTEGRPLQGQRESLPSSQDGRRVVPQGMLLETKQCSERDCPPDACRVPEVPRMVYPKAQLLQPARADVLVMTPWFAPVIWDGVFDSAILDAQFENTTVGLTIFAIKKYVAFLELFLQTAEKHFMVGHRVTCYVFTDRPGDVPRVPLGEGRQVGVLEVRSYSRRQDVSVHRVEMIRNFSRRRFLHEVDSPVCADVDVRFRDHVGVEILSPLFGTLHPGFYGAAREAFTYERRPQSQAHVPRDEVDFYYAGGFFGGSVAEALRLTSACHQATVVDRAHGIEAVWHDESHLNRYLLDHKPTKVLSPEYLWDEQLLGWPAVMKKLRYVTVPKSHRGIRD</sequence>
<keyword evidence="4" id="KW-0808">Transferase</keyword>
<evidence type="ECO:0000256" key="12">
    <source>
        <dbReference type="SAM" id="MobiDB-lite"/>
    </source>
</evidence>
<evidence type="ECO:0000256" key="1">
    <source>
        <dbReference type="ARBA" id="ARBA00004606"/>
    </source>
</evidence>
<dbReference type="Pfam" id="PF03414">
    <property type="entry name" value="Glyco_transf_6"/>
    <property type="match status" value="1"/>
</dbReference>
<feature type="binding site" evidence="10">
    <location>
        <begin position="151"/>
        <end position="153"/>
    </location>
    <ligand>
        <name>UDP-N-acetyl-alpha-D-galactosamine</name>
        <dbReference type="ChEBI" id="CHEBI:67138"/>
    </ligand>
</feature>
<dbReference type="PANTHER" id="PTHR10462">
    <property type="entry name" value="GLYCOSYLTRANSFERASE-RELATED"/>
    <property type="match status" value="1"/>
</dbReference>
<keyword evidence="6" id="KW-0735">Signal-anchor</keyword>
<feature type="active site" description="Nucleophile" evidence="9">
    <location>
        <position position="333"/>
    </location>
</feature>
<dbReference type="Gene3D" id="3.90.550.10">
    <property type="entry name" value="Spore Coat Polysaccharide Biosynthesis Protein SpsA, Chain A"/>
    <property type="match status" value="1"/>
</dbReference>
<evidence type="ECO:0000313" key="14">
    <source>
        <dbReference type="Proteomes" id="UP000472241"/>
    </source>
</evidence>
<dbReference type="GO" id="GO:0005975">
    <property type="term" value="P:carbohydrate metabolic process"/>
    <property type="evidence" value="ECO:0007669"/>
    <property type="project" value="InterPro"/>
</dbReference>
<gene>
    <name evidence="13" type="primary">LOC115508123</name>
</gene>
<comment type="cofactor">
    <cofactor evidence="11">
        <name>Mn(2+)</name>
        <dbReference type="ChEBI" id="CHEBI:29035"/>
    </cofactor>
    <text evidence="11">Binds 1 Mn(2+) ion per subunit.</text>
</comment>
<feature type="binding site" evidence="11">
    <location>
        <position position="243"/>
    </location>
    <ligand>
        <name>Mn(2+)</name>
        <dbReference type="ChEBI" id="CHEBI:29035"/>
    </ligand>
</feature>
<evidence type="ECO:0000256" key="10">
    <source>
        <dbReference type="PIRSR" id="PIRSR605076-2"/>
    </source>
</evidence>
<evidence type="ECO:0000313" key="13">
    <source>
        <dbReference type="Ensembl" id="ENSLCNP00005033322.1"/>
    </source>
</evidence>
<keyword evidence="7" id="KW-1133">Transmembrane helix</keyword>
<feature type="binding site" evidence="10">
    <location>
        <position position="263"/>
    </location>
    <ligand>
        <name>an alpha-L-fucosyl-(1-&gt;2)-beta-D-galactosyl derivative</name>
        <dbReference type="ChEBI" id="CHEBI:140327"/>
    </ligand>
</feature>
<dbReference type="GO" id="GO:0031982">
    <property type="term" value="C:vesicle"/>
    <property type="evidence" value="ECO:0007669"/>
    <property type="project" value="TreeGrafter"/>
</dbReference>
<dbReference type="FunFam" id="3.90.550.10:FF:000022">
    <property type="entry name" value="Histo-blood group ABO system transferase"/>
    <property type="match status" value="1"/>
</dbReference>